<keyword evidence="1" id="KW-0472">Membrane</keyword>
<dbReference type="RefSeq" id="WP_208496010.1">
    <property type="nucleotide sequence ID" value="NZ_JAGFNP010000004.1"/>
</dbReference>
<evidence type="ECO:0000313" key="3">
    <source>
        <dbReference type="Proteomes" id="UP000681341"/>
    </source>
</evidence>
<feature type="transmembrane region" description="Helical" evidence="1">
    <location>
        <begin position="97"/>
        <end position="118"/>
    </location>
</feature>
<evidence type="ECO:0000256" key="1">
    <source>
        <dbReference type="SAM" id="Phobius"/>
    </source>
</evidence>
<name>A0ABS3U320_9ACTN</name>
<gene>
    <name evidence="2" type="ORF">J5V16_09875</name>
</gene>
<feature type="transmembrane region" description="Helical" evidence="1">
    <location>
        <begin position="124"/>
        <end position="145"/>
    </location>
</feature>
<accession>A0ABS3U320</accession>
<reference evidence="2 3" key="1">
    <citation type="submission" date="2021-03" db="EMBL/GenBank/DDBJ databases">
        <title>Glycomyces sp. nov., a novel actinomycete isolated from soil.</title>
        <authorList>
            <person name="Yang X."/>
            <person name="Xu X."/>
        </authorList>
    </citation>
    <scope>NUCLEOTIDE SEQUENCE [LARGE SCALE GENOMIC DNA]</scope>
    <source>
        <strain evidence="2 3">NEAU-S30</strain>
    </source>
</reference>
<proteinExistence type="predicted"/>
<evidence type="ECO:0000313" key="2">
    <source>
        <dbReference type="EMBL" id="MBO3733130.1"/>
    </source>
</evidence>
<feature type="transmembrane region" description="Helical" evidence="1">
    <location>
        <begin position="172"/>
        <end position="195"/>
    </location>
</feature>
<feature type="transmembrane region" description="Helical" evidence="1">
    <location>
        <begin position="32"/>
        <end position="59"/>
    </location>
</feature>
<organism evidence="2 3">
    <name type="scientific">Glycomyces niveus</name>
    <dbReference type="NCBI Taxonomy" id="2820287"/>
    <lineage>
        <taxon>Bacteria</taxon>
        <taxon>Bacillati</taxon>
        <taxon>Actinomycetota</taxon>
        <taxon>Actinomycetes</taxon>
        <taxon>Glycomycetales</taxon>
        <taxon>Glycomycetaceae</taxon>
        <taxon>Glycomyces</taxon>
    </lineage>
</organism>
<dbReference type="Proteomes" id="UP000681341">
    <property type="component" value="Unassembled WGS sequence"/>
</dbReference>
<protein>
    <submittedName>
        <fullName evidence="2">Uncharacterized protein</fullName>
    </submittedName>
</protein>
<keyword evidence="3" id="KW-1185">Reference proteome</keyword>
<sequence length="361" mass="38921">MSEIDSAPSASQSVTDRAAAVPYPESALTLKALLMIHGVLSVLVGFPLWLLTLAFSAMVGDSGQSAAVLFLALFGPSAPLNFLAAYNFNRYPRKARVYLFMAGVVAALQALLLALYAIGLIAVPMILCGAVLVAGVVIAGFVLAAKAEVQLWLTRGEGSGTKRRFKSAATDLAVFLGTVAVIASVLALVWSFILFPGQRGDHDFDESEAWSNLEDAAADVVPVFTGFDGFRSRTLEVNQCGGEFRGGGEYFRYELSYEFSDAVQADPAVRSEYRLAAREYWLGEGYEAQFDRQNQNGDWAIVVHDDEDLRLAVYEGLGVDDPMELNLQTGCVKRVGTLPCLDPQGGIPPEADQITGIRCEE</sequence>
<comment type="caution">
    <text evidence="2">The sequence shown here is derived from an EMBL/GenBank/DDBJ whole genome shotgun (WGS) entry which is preliminary data.</text>
</comment>
<feature type="transmembrane region" description="Helical" evidence="1">
    <location>
        <begin position="65"/>
        <end position="85"/>
    </location>
</feature>
<dbReference type="EMBL" id="JAGFNP010000004">
    <property type="protein sequence ID" value="MBO3733130.1"/>
    <property type="molecule type" value="Genomic_DNA"/>
</dbReference>
<keyword evidence="1" id="KW-1133">Transmembrane helix</keyword>
<keyword evidence="1" id="KW-0812">Transmembrane</keyword>